<proteinExistence type="predicted"/>
<dbReference type="InterPro" id="IPR003593">
    <property type="entry name" value="AAA+_ATPase"/>
</dbReference>
<dbReference type="Gene3D" id="3.40.50.300">
    <property type="entry name" value="P-loop containing nucleotide triphosphate hydrolases"/>
    <property type="match status" value="1"/>
</dbReference>
<evidence type="ECO:0000256" key="2">
    <source>
        <dbReference type="ARBA" id="ARBA00022741"/>
    </source>
</evidence>
<dbReference type="Proteomes" id="UP001138540">
    <property type="component" value="Unassembled WGS sequence"/>
</dbReference>
<keyword evidence="2" id="KW-0547">Nucleotide-binding</keyword>
<dbReference type="PROSITE" id="PS50893">
    <property type="entry name" value="ABC_TRANSPORTER_2"/>
    <property type="match status" value="1"/>
</dbReference>
<dbReference type="PANTHER" id="PTHR42794:SF1">
    <property type="entry name" value="HEMIN IMPORT ATP-BINDING PROTEIN HMUV"/>
    <property type="match status" value="1"/>
</dbReference>
<evidence type="ECO:0000313" key="8">
    <source>
        <dbReference type="Proteomes" id="UP001138540"/>
    </source>
</evidence>
<evidence type="ECO:0000313" key="7">
    <source>
        <dbReference type="EMBL" id="MBB5987051.1"/>
    </source>
</evidence>
<dbReference type="PROSITE" id="PS00211">
    <property type="entry name" value="ABC_TRANSPORTER_1"/>
    <property type="match status" value="1"/>
</dbReference>
<dbReference type="SUPFAM" id="SSF52540">
    <property type="entry name" value="P-loop containing nucleoside triphosphate hydrolases"/>
    <property type="match status" value="1"/>
</dbReference>
<dbReference type="GO" id="GO:0005524">
    <property type="term" value="F:ATP binding"/>
    <property type="evidence" value="ECO:0007669"/>
    <property type="project" value="UniProtKB-KW"/>
</dbReference>
<dbReference type="InterPro" id="IPR017871">
    <property type="entry name" value="ABC_transporter-like_CS"/>
</dbReference>
<keyword evidence="3 7" id="KW-0067">ATP-binding</keyword>
<keyword evidence="1" id="KW-0813">Transport</keyword>
<keyword evidence="8" id="KW-1185">Reference proteome</keyword>
<evidence type="ECO:0000259" key="6">
    <source>
        <dbReference type="PROSITE" id="PS50893"/>
    </source>
</evidence>
<comment type="caution">
    <text evidence="7">The sequence shown here is derived from an EMBL/GenBank/DDBJ whole genome shotgun (WGS) entry which is preliminary data.</text>
</comment>
<gene>
    <name evidence="7" type="ORF">HNP60_003025</name>
</gene>
<keyword evidence="4" id="KW-1278">Translocase</keyword>
<reference evidence="7 8" key="1">
    <citation type="submission" date="2020-08" db="EMBL/GenBank/DDBJ databases">
        <title>Exploring microbial biodiversity for novel pathways involved in the catabolism of aromatic compounds derived from lignin.</title>
        <authorList>
            <person name="Elkins J."/>
        </authorList>
    </citation>
    <scope>NUCLEOTIDE SEQUENCE [LARGE SCALE GENOMIC DNA]</scope>
    <source>
        <strain evidence="7 8">B1D3A</strain>
    </source>
</reference>
<comment type="function">
    <text evidence="5">Part of the ABC transporter complex HmuTUV involved in hemin import. Responsible for energy coupling to the transport system.</text>
</comment>
<name>A0ABR6NIW3_9SPHN</name>
<dbReference type="InterPro" id="IPR027417">
    <property type="entry name" value="P-loop_NTPase"/>
</dbReference>
<organism evidence="7 8">
    <name type="scientific">Sphingobium lignivorans</name>
    <dbReference type="NCBI Taxonomy" id="2735886"/>
    <lineage>
        <taxon>Bacteria</taxon>
        <taxon>Pseudomonadati</taxon>
        <taxon>Pseudomonadota</taxon>
        <taxon>Alphaproteobacteria</taxon>
        <taxon>Sphingomonadales</taxon>
        <taxon>Sphingomonadaceae</taxon>
        <taxon>Sphingobium</taxon>
    </lineage>
</organism>
<dbReference type="Pfam" id="PF00005">
    <property type="entry name" value="ABC_tran"/>
    <property type="match status" value="1"/>
</dbReference>
<evidence type="ECO:0000256" key="3">
    <source>
        <dbReference type="ARBA" id="ARBA00022840"/>
    </source>
</evidence>
<feature type="domain" description="ABC transporter" evidence="6">
    <location>
        <begin position="2"/>
        <end position="234"/>
    </location>
</feature>
<evidence type="ECO:0000256" key="1">
    <source>
        <dbReference type="ARBA" id="ARBA00022448"/>
    </source>
</evidence>
<dbReference type="PANTHER" id="PTHR42794">
    <property type="entry name" value="HEMIN IMPORT ATP-BINDING PROTEIN HMUV"/>
    <property type="match status" value="1"/>
</dbReference>
<evidence type="ECO:0000256" key="5">
    <source>
        <dbReference type="ARBA" id="ARBA00037066"/>
    </source>
</evidence>
<dbReference type="CDD" id="cd03214">
    <property type="entry name" value="ABC_Iron-Siderophores_B12_Hemin"/>
    <property type="match status" value="1"/>
</dbReference>
<dbReference type="SMART" id="SM00382">
    <property type="entry name" value="AAA"/>
    <property type="match status" value="1"/>
</dbReference>
<evidence type="ECO:0000256" key="4">
    <source>
        <dbReference type="ARBA" id="ARBA00022967"/>
    </source>
</evidence>
<sequence>MLAAQGVHVKAGDAVLLDKIYLSLAPGRVTAIIGPNGAGKSTLLACLAGLLSPARGDVLLDEAPLPDRAAKARARDIGYLPQDPPLHWNVSVRALVSLGRVPHGDAQSEAGQRAIAKALDETGMTGFADRLAGTLSGGERSRAMLARVLAGEPRWLLADEPFAALDIAYRQALMMQLRQIAARGIGVVVVVHDLALAAQLADEVVLLDRGRLAAAGPTKSVMTPQALEAVFGVAFAYARLDEDTVLVSRPRV</sequence>
<dbReference type="InterPro" id="IPR003439">
    <property type="entry name" value="ABC_transporter-like_ATP-bd"/>
</dbReference>
<dbReference type="RefSeq" id="WP_184155252.1">
    <property type="nucleotide sequence ID" value="NZ_JACHKA010000001.1"/>
</dbReference>
<accession>A0ABR6NIW3</accession>
<dbReference type="EMBL" id="JACHKA010000001">
    <property type="protein sequence ID" value="MBB5987051.1"/>
    <property type="molecule type" value="Genomic_DNA"/>
</dbReference>
<protein>
    <submittedName>
        <fullName evidence="7">Iron complex transport system ATP-binding protein</fullName>
    </submittedName>
</protein>